<dbReference type="InterPro" id="IPR001279">
    <property type="entry name" value="Metallo-B-lactamas"/>
</dbReference>
<dbReference type="RefSeq" id="WP_131302096.1">
    <property type="nucleotide sequence ID" value="NZ_JBHLST010000025.1"/>
</dbReference>
<dbReference type="PANTHER" id="PTHR15032">
    <property type="entry name" value="N-ACYL-PHOSPHATIDYLETHANOLAMINE-HYDROLYZING PHOSPHOLIPASE D"/>
    <property type="match status" value="1"/>
</dbReference>
<evidence type="ECO:0000256" key="1">
    <source>
        <dbReference type="SAM" id="MobiDB-lite"/>
    </source>
</evidence>
<sequence>MVFSARRAHGFRLERMQASRQYADGGFANTYHPSVQRVPEGRPTLADLMFRGEGRTPARPLPVIDPRATWARPVETGLRATWLGHSTVLLEIDGHRVLTDPVWGARVSPLPFLGPKRFHPVPVDIAALPPLDAVLISHDHYDHLDYPSIRALAKLRVPFVTSLGVGLHLEAWGVPAERIVELDWWERTVLPGGLAITAAPAHHYSGRGLRDRNVTLWSSFALRGERHAVFFSGDTGLSPVFADIGQRLGPFDLVMLEVGAFHPAWGNVHLGPDNALKAWEQLGSGRFLPVHWGTFNLAMHSWSQPADVLLAHASEGLVMPQLGEPVEPARIEAVEPWWRGGTEGDWQDAAPQETGRNRPGIPSGVTPRG</sequence>
<dbReference type="InterPro" id="IPR036866">
    <property type="entry name" value="RibonucZ/Hydroxyglut_hydro"/>
</dbReference>
<dbReference type="Proteomes" id="UP000295169">
    <property type="component" value="Unassembled WGS sequence"/>
</dbReference>
<comment type="caution">
    <text evidence="3">The sequence shown here is derived from an EMBL/GenBank/DDBJ whole genome shotgun (WGS) entry which is preliminary data.</text>
</comment>
<dbReference type="SUPFAM" id="SSF56281">
    <property type="entry name" value="Metallo-hydrolase/oxidoreductase"/>
    <property type="match status" value="1"/>
</dbReference>
<protein>
    <submittedName>
        <fullName evidence="3">L-ascorbate metabolism protein UlaG (Beta-lactamase superfamily)</fullName>
    </submittedName>
</protein>
<proteinExistence type="predicted"/>
<dbReference type="Gene3D" id="3.60.15.10">
    <property type="entry name" value="Ribonuclease Z/Hydroxyacylglutathione hydrolase-like"/>
    <property type="match status" value="1"/>
</dbReference>
<name>A0A4R1NTW5_9GAMM</name>
<dbReference type="Pfam" id="PF12706">
    <property type="entry name" value="Lactamase_B_2"/>
    <property type="match status" value="1"/>
</dbReference>
<feature type="domain" description="Metallo-beta-lactamase" evidence="2">
    <location>
        <begin position="95"/>
        <end position="292"/>
    </location>
</feature>
<dbReference type="GO" id="GO:0005737">
    <property type="term" value="C:cytoplasm"/>
    <property type="evidence" value="ECO:0007669"/>
    <property type="project" value="TreeGrafter"/>
</dbReference>
<dbReference type="EMBL" id="SMMU01000077">
    <property type="protein sequence ID" value="TCL15236.1"/>
    <property type="molecule type" value="Genomic_DNA"/>
</dbReference>
<organism evidence="3 4">
    <name type="scientific">Azotobacter chroococcum</name>
    <dbReference type="NCBI Taxonomy" id="353"/>
    <lineage>
        <taxon>Bacteria</taxon>
        <taxon>Pseudomonadati</taxon>
        <taxon>Pseudomonadota</taxon>
        <taxon>Gammaproteobacteria</taxon>
        <taxon>Pseudomonadales</taxon>
        <taxon>Pseudomonadaceae</taxon>
        <taxon>Azotobacter</taxon>
    </lineage>
</organism>
<evidence type="ECO:0000313" key="3">
    <source>
        <dbReference type="EMBL" id="TCL15236.1"/>
    </source>
</evidence>
<feature type="region of interest" description="Disordered" evidence="1">
    <location>
        <begin position="338"/>
        <end position="369"/>
    </location>
</feature>
<dbReference type="PANTHER" id="PTHR15032:SF4">
    <property type="entry name" value="N-ACYL-PHOSPHATIDYLETHANOLAMINE-HYDROLYZING PHOSPHOLIPASE D"/>
    <property type="match status" value="1"/>
</dbReference>
<gene>
    <name evidence="3" type="ORF">EV691_1772</name>
</gene>
<reference evidence="3 4" key="1">
    <citation type="submission" date="2019-03" db="EMBL/GenBank/DDBJ databases">
        <title>Genomic Encyclopedia of Type Strains, Phase IV (KMG-IV): sequencing the most valuable type-strain genomes for metagenomic binning, comparative biology and taxonomic classification.</title>
        <authorList>
            <person name="Goeker M."/>
        </authorList>
    </citation>
    <scope>NUCLEOTIDE SEQUENCE [LARGE SCALE GENOMIC DNA]</scope>
    <source>
        <strain evidence="3 4">DSM 2286</strain>
    </source>
</reference>
<evidence type="ECO:0000259" key="2">
    <source>
        <dbReference type="Pfam" id="PF12706"/>
    </source>
</evidence>
<dbReference type="AlphaFoldDB" id="A0A4R1NTW5"/>
<evidence type="ECO:0000313" key="4">
    <source>
        <dbReference type="Proteomes" id="UP000295169"/>
    </source>
</evidence>
<accession>A0A4R1NTW5</accession>